<keyword evidence="1" id="KW-0732">Signal</keyword>
<name>A0A7W4H3H5_9GAMM</name>
<evidence type="ECO:0000313" key="3">
    <source>
        <dbReference type="Proteomes" id="UP000581189"/>
    </source>
</evidence>
<evidence type="ECO:0000256" key="1">
    <source>
        <dbReference type="SAM" id="SignalP"/>
    </source>
</evidence>
<accession>A0A7W4H3H5</accession>
<feature type="chain" id="PRO_5031177016" description="Lipoprotein" evidence="1">
    <location>
        <begin position="26"/>
        <end position="223"/>
    </location>
</feature>
<comment type="caution">
    <text evidence="2">The sequence shown here is derived from an EMBL/GenBank/DDBJ whole genome shotgun (WGS) entry which is preliminary data.</text>
</comment>
<evidence type="ECO:0000313" key="2">
    <source>
        <dbReference type="EMBL" id="MBB1519565.1"/>
    </source>
</evidence>
<dbReference type="AlphaFoldDB" id="A0A7W4H3H5"/>
<reference evidence="2 3" key="1">
    <citation type="submission" date="2020-08" db="EMBL/GenBank/DDBJ databases">
        <authorList>
            <person name="Kim C.M."/>
        </authorList>
    </citation>
    <scope>NUCLEOTIDE SEQUENCE [LARGE SCALE GENOMIC DNA]</scope>
    <source>
        <strain evidence="2 3">SR9</strain>
    </source>
</reference>
<keyword evidence="3" id="KW-1185">Reference proteome</keyword>
<sequence length="223" mass="24875">MRISSVLKLCGALLAAALTTGCVTSIPFEQQLPQPAYQNDDSVLITVIDNRTRVQKGKPREFVGVAHGSFGIPFDWSVPQVLAVAEGDKERDLAEFLEHRLSNGLQQKGWQAQAVKMDHLPSAAEAEAALKQANAKTLLALELKEWYFSINLNWVSDFNFDTDTNIRVYQIDSGEVLSKNITERDVIVQKASDSPQNNILIAYREQLRQIIDDPQVRAVLAKQ</sequence>
<feature type="signal peptide" evidence="1">
    <location>
        <begin position="1"/>
        <end position="25"/>
    </location>
</feature>
<organism evidence="2 3">
    <name type="scientific">Aquipseudomonas guryensis</name>
    <dbReference type="NCBI Taxonomy" id="2759165"/>
    <lineage>
        <taxon>Bacteria</taxon>
        <taxon>Pseudomonadati</taxon>
        <taxon>Pseudomonadota</taxon>
        <taxon>Gammaproteobacteria</taxon>
        <taxon>Pseudomonadales</taxon>
        <taxon>Pseudomonadaceae</taxon>
        <taxon>Aquipseudomonas</taxon>
    </lineage>
</organism>
<dbReference type="RefSeq" id="WP_182833575.1">
    <property type="nucleotide sequence ID" value="NZ_JACJFN010000002.1"/>
</dbReference>
<protein>
    <recommendedName>
        <fullName evidence="4">Lipoprotein</fullName>
    </recommendedName>
</protein>
<evidence type="ECO:0008006" key="4">
    <source>
        <dbReference type="Google" id="ProtNLM"/>
    </source>
</evidence>
<gene>
    <name evidence="2" type="ORF">H3H45_09975</name>
</gene>
<dbReference type="Proteomes" id="UP000581189">
    <property type="component" value="Unassembled WGS sequence"/>
</dbReference>
<dbReference type="EMBL" id="JACJFN010000002">
    <property type="protein sequence ID" value="MBB1519565.1"/>
    <property type="molecule type" value="Genomic_DNA"/>
</dbReference>
<dbReference type="PROSITE" id="PS51257">
    <property type="entry name" value="PROKAR_LIPOPROTEIN"/>
    <property type="match status" value="1"/>
</dbReference>
<proteinExistence type="predicted"/>